<evidence type="ECO:0000313" key="2">
    <source>
        <dbReference type="Proteomes" id="UP000276133"/>
    </source>
</evidence>
<evidence type="ECO:0000313" key="1">
    <source>
        <dbReference type="EMBL" id="RNA22381.1"/>
    </source>
</evidence>
<name>A0A3M7RFV5_BRAPC</name>
<accession>A0A3M7RFV5</accession>
<organism evidence="1 2">
    <name type="scientific">Brachionus plicatilis</name>
    <name type="common">Marine rotifer</name>
    <name type="synonym">Brachionus muelleri</name>
    <dbReference type="NCBI Taxonomy" id="10195"/>
    <lineage>
        <taxon>Eukaryota</taxon>
        <taxon>Metazoa</taxon>
        <taxon>Spiralia</taxon>
        <taxon>Gnathifera</taxon>
        <taxon>Rotifera</taxon>
        <taxon>Eurotatoria</taxon>
        <taxon>Monogononta</taxon>
        <taxon>Pseudotrocha</taxon>
        <taxon>Ploima</taxon>
        <taxon>Brachionidae</taxon>
        <taxon>Brachionus</taxon>
    </lineage>
</organism>
<keyword evidence="2" id="KW-1185">Reference proteome</keyword>
<proteinExistence type="predicted"/>
<reference evidence="1 2" key="1">
    <citation type="journal article" date="2018" name="Sci. Rep.">
        <title>Genomic signatures of local adaptation to the degree of environmental predictability in rotifers.</title>
        <authorList>
            <person name="Franch-Gras L."/>
            <person name="Hahn C."/>
            <person name="Garcia-Roger E.M."/>
            <person name="Carmona M.J."/>
            <person name="Serra M."/>
            <person name="Gomez A."/>
        </authorList>
    </citation>
    <scope>NUCLEOTIDE SEQUENCE [LARGE SCALE GENOMIC DNA]</scope>
    <source>
        <strain evidence="1">HYR1</strain>
    </source>
</reference>
<comment type="caution">
    <text evidence="1">The sequence shown here is derived from an EMBL/GenBank/DDBJ whole genome shotgun (WGS) entry which is preliminary data.</text>
</comment>
<sequence length="101" mass="12453">MLTNKKSLIKLCNKLQKLTYRKKTDFSSEFFYRIKTRKRRNSAFFKKHYFTIKKDVSPKRLRNRAIERIIATNYSKTSFRRWPTRRSSMLQQANNIDLLRW</sequence>
<dbReference type="EMBL" id="REGN01003477">
    <property type="protein sequence ID" value="RNA22381.1"/>
    <property type="molecule type" value="Genomic_DNA"/>
</dbReference>
<gene>
    <name evidence="1" type="ORF">BpHYR1_029891</name>
</gene>
<protein>
    <submittedName>
        <fullName evidence="1">Uncharacterized protein</fullName>
    </submittedName>
</protein>
<dbReference type="Proteomes" id="UP000276133">
    <property type="component" value="Unassembled WGS sequence"/>
</dbReference>
<dbReference type="AlphaFoldDB" id="A0A3M7RFV5"/>